<dbReference type="PRINTS" id="PR00800">
    <property type="entry name" value="YHDCRBOXLASE"/>
</dbReference>
<dbReference type="Gene3D" id="3.40.640.10">
    <property type="entry name" value="Type I PLP-dependent aspartate aminotransferase-like (Major domain)"/>
    <property type="match status" value="1"/>
</dbReference>
<gene>
    <name evidence="8" type="ORF">CK503_03865</name>
</gene>
<dbReference type="RefSeq" id="WP_095605467.1">
    <property type="nucleotide sequence ID" value="NZ_NSKE01000002.1"/>
</dbReference>
<dbReference type="GO" id="GO:0019752">
    <property type="term" value="P:carboxylic acid metabolic process"/>
    <property type="evidence" value="ECO:0007669"/>
    <property type="project" value="InterPro"/>
</dbReference>
<keyword evidence="5 7" id="KW-0456">Lyase</keyword>
<evidence type="ECO:0000256" key="6">
    <source>
        <dbReference type="PIRSR" id="PIRSR602129-50"/>
    </source>
</evidence>
<evidence type="ECO:0000256" key="2">
    <source>
        <dbReference type="ARBA" id="ARBA00009533"/>
    </source>
</evidence>
<dbReference type="GO" id="GO:0016831">
    <property type="term" value="F:carboxy-lyase activity"/>
    <property type="evidence" value="ECO:0007669"/>
    <property type="project" value="UniProtKB-KW"/>
</dbReference>
<proteinExistence type="inferred from homology"/>
<evidence type="ECO:0000256" key="4">
    <source>
        <dbReference type="ARBA" id="ARBA00022898"/>
    </source>
</evidence>
<protein>
    <submittedName>
        <fullName evidence="8">Pyridoxal-dependent decarboxylase</fullName>
    </submittedName>
</protein>
<dbReference type="OrthoDB" id="9803665at2"/>
<dbReference type="AlphaFoldDB" id="A0A2A2GCQ9"/>
<comment type="cofactor">
    <cofactor evidence="1 6 7">
        <name>pyridoxal 5'-phosphate</name>
        <dbReference type="ChEBI" id="CHEBI:597326"/>
    </cofactor>
</comment>
<dbReference type="Proteomes" id="UP000218831">
    <property type="component" value="Unassembled WGS sequence"/>
</dbReference>
<evidence type="ECO:0000313" key="8">
    <source>
        <dbReference type="EMBL" id="PAU95341.1"/>
    </source>
</evidence>
<feature type="modified residue" description="N6-(pyridoxal phosphate)lysine" evidence="6">
    <location>
        <position position="298"/>
    </location>
</feature>
<dbReference type="GO" id="GO:0006520">
    <property type="term" value="P:amino acid metabolic process"/>
    <property type="evidence" value="ECO:0007669"/>
    <property type="project" value="InterPro"/>
</dbReference>
<dbReference type="InterPro" id="IPR015422">
    <property type="entry name" value="PyrdxlP-dep_Trfase_small"/>
</dbReference>
<comment type="caution">
    <text evidence="8">The sequence shown here is derived from an EMBL/GenBank/DDBJ whole genome shotgun (WGS) entry which is preliminary data.</text>
</comment>
<comment type="similarity">
    <text evidence="2 7">Belongs to the group II decarboxylase family.</text>
</comment>
<organism evidence="8 9">
    <name type="scientific">Fodinibius salipaludis</name>
    <dbReference type="NCBI Taxonomy" id="2032627"/>
    <lineage>
        <taxon>Bacteria</taxon>
        <taxon>Pseudomonadati</taxon>
        <taxon>Balneolota</taxon>
        <taxon>Balneolia</taxon>
        <taxon>Balneolales</taxon>
        <taxon>Balneolaceae</taxon>
        <taxon>Fodinibius</taxon>
    </lineage>
</organism>
<sequence length="480" mass="52876">MSLDVSPKQFKRWIDEAGKLIASHYQEHGESKVFAGKSPSEVQELLNESLPEDPKNIGSLLDEVGEKVLSTITNSAGPRYFGYITGGGNQVAVLAEMIKASLNQNNLKWHSSPVSTELERLVMRWVAEFIGYPTSSAGVLLSGGSVANFNCLAVARKIKAPVDISDEGIYGSRPMTVYVSEEGHSSFDKAMDMLGLGKKYLRKIPVDDDFCIDVDQLEEQIRNDKNAGLHPICAISVAGTTNTGAVDDLNAVADICQRYDLWYHIDAAYGGPAAKVEGVSSMFSGIGKADSVVVNPHKWLYVPFEAGGVLVKNPDHLRKTFSTIPDYLKSDEQNGGRTDLMEYNLPLTKEFKALKVWMTIKAYGATRLRDEIASDMDKARYLSELVGSNKKLELMAPVPLSIVCFRYNPGGMEESTLNRLNDNIIQEIESDGRVFLTGTKIKGKTALRVCFINPRTKKEDIELLEKVVLEIGGKLGRDRV</sequence>
<evidence type="ECO:0000256" key="7">
    <source>
        <dbReference type="RuleBase" id="RU000382"/>
    </source>
</evidence>
<dbReference type="InterPro" id="IPR021115">
    <property type="entry name" value="Pyridoxal-P_BS"/>
</dbReference>
<keyword evidence="3" id="KW-0210">Decarboxylase</keyword>
<evidence type="ECO:0000256" key="1">
    <source>
        <dbReference type="ARBA" id="ARBA00001933"/>
    </source>
</evidence>
<accession>A0A2A2GCQ9</accession>
<name>A0A2A2GCQ9_9BACT</name>
<dbReference type="SUPFAM" id="SSF53383">
    <property type="entry name" value="PLP-dependent transferases"/>
    <property type="match status" value="1"/>
</dbReference>
<dbReference type="InterPro" id="IPR002129">
    <property type="entry name" value="PyrdxlP-dep_de-COase"/>
</dbReference>
<dbReference type="EMBL" id="NSKE01000002">
    <property type="protein sequence ID" value="PAU95341.1"/>
    <property type="molecule type" value="Genomic_DNA"/>
</dbReference>
<evidence type="ECO:0000256" key="3">
    <source>
        <dbReference type="ARBA" id="ARBA00022793"/>
    </source>
</evidence>
<dbReference type="InterPro" id="IPR010977">
    <property type="entry name" value="Aromatic_deC"/>
</dbReference>
<dbReference type="Gene3D" id="1.20.1340.10">
    <property type="entry name" value="dopa decarboxylase, N-terminal domain"/>
    <property type="match status" value="1"/>
</dbReference>
<evidence type="ECO:0000313" key="9">
    <source>
        <dbReference type="Proteomes" id="UP000218831"/>
    </source>
</evidence>
<dbReference type="Gene3D" id="3.90.1150.10">
    <property type="entry name" value="Aspartate Aminotransferase, domain 1"/>
    <property type="match status" value="1"/>
</dbReference>
<keyword evidence="4 6" id="KW-0663">Pyridoxal phosphate</keyword>
<keyword evidence="9" id="KW-1185">Reference proteome</keyword>
<dbReference type="InterPro" id="IPR015421">
    <property type="entry name" value="PyrdxlP-dep_Trfase_major"/>
</dbReference>
<dbReference type="PROSITE" id="PS00392">
    <property type="entry name" value="DDC_GAD_HDC_YDC"/>
    <property type="match status" value="1"/>
</dbReference>
<evidence type="ECO:0000256" key="5">
    <source>
        <dbReference type="ARBA" id="ARBA00023239"/>
    </source>
</evidence>
<dbReference type="InterPro" id="IPR015424">
    <property type="entry name" value="PyrdxlP-dep_Trfase"/>
</dbReference>
<dbReference type="PANTHER" id="PTHR11999:SF70">
    <property type="entry name" value="MIP05841P"/>
    <property type="match status" value="1"/>
</dbReference>
<dbReference type="GO" id="GO:0030170">
    <property type="term" value="F:pyridoxal phosphate binding"/>
    <property type="evidence" value="ECO:0007669"/>
    <property type="project" value="InterPro"/>
</dbReference>
<reference evidence="8 9" key="1">
    <citation type="submission" date="2017-08" db="EMBL/GenBank/DDBJ databases">
        <title>Aliifodinibius alkalisoli sp. nov., isolated from saline alkaline soil.</title>
        <authorList>
            <person name="Liu D."/>
            <person name="Zhang G."/>
        </authorList>
    </citation>
    <scope>NUCLEOTIDE SEQUENCE [LARGE SCALE GENOMIC DNA]</scope>
    <source>
        <strain evidence="8 9">WN023</strain>
    </source>
</reference>
<dbReference type="Pfam" id="PF00282">
    <property type="entry name" value="Pyridoxal_deC"/>
    <property type="match status" value="1"/>
</dbReference>
<dbReference type="PANTHER" id="PTHR11999">
    <property type="entry name" value="GROUP II PYRIDOXAL-5-PHOSPHATE DECARBOXYLASE"/>
    <property type="match status" value="1"/>
</dbReference>